<dbReference type="Proteomes" id="UP000887565">
    <property type="component" value="Unplaced"/>
</dbReference>
<dbReference type="WBParaSite" id="nRc.2.0.1.t17564-RA">
    <property type="protein sequence ID" value="nRc.2.0.1.t17564-RA"/>
    <property type="gene ID" value="nRc.2.0.1.g17564"/>
</dbReference>
<evidence type="ECO:0000313" key="1">
    <source>
        <dbReference type="Proteomes" id="UP000887565"/>
    </source>
</evidence>
<dbReference type="AlphaFoldDB" id="A0A915ITP2"/>
<evidence type="ECO:0000313" key="2">
    <source>
        <dbReference type="WBParaSite" id="nRc.2.0.1.t17564-RA"/>
    </source>
</evidence>
<reference evidence="2" key="1">
    <citation type="submission" date="2022-11" db="UniProtKB">
        <authorList>
            <consortium name="WormBaseParasite"/>
        </authorList>
    </citation>
    <scope>IDENTIFICATION</scope>
</reference>
<accession>A0A915ITP2</accession>
<name>A0A915ITP2_ROMCU</name>
<sequence>MPCIDKQSASLDKACDSKCNSYSKSFNDLDKIDLTDLSNEKLTDMEKMFNDSCKFMTCQKDCEKSLILKSCSKEGADFTEKLYSSLFSMIGGFVNMINIVRDENSTIVITTNCFHND</sequence>
<proteinExistence type="predicted"/>
<organism evidence="1 2">
    <name type="scientific">Romanomermis culicivorax</name>
    <name type="common">Nematode worm</name>
    <dbReference type="NCBI Taxonomy" id="13658"/>
    <lineage>
        <taxon>Eukaryota</taxon>
        <taxon>Metazoa</taxon>
        <taxon>Ecdysozoa</taxon>
        <taxon>Nematoda</taxon>
        <taxon>Enoplea</taxon>
        <taxon>Dorylaimia</taxon>
        <taxon>Mermithida</taxon>
        <taxon>Mermithoidea</taxon>
        <taxon>Mermithidae</taxon>
        <taxon>Romanomermis</taxon>
    </lineage>
</organism>
<protein>
    <submittedName>
        <fullName evidence="2">Uncharacterized protein</fullName>
    </submittedName>
</protein>
<keyword evidence="1" id="KW-1185">Reference proteome</keyword>